<dbReference type="InterPro" id="IPR007459">
    <property type="entry name" value="DNA_pol3_chi"/>
</dbReference>
<dbReference type="NCBIfam" id="NF004348">
    <property type="entry name" value="PRK05728.1-5"/>
    <property type="match status" value="1"/>
</dbReference>
<dbReference type="GO" id="GO:0003677">
    <property type="term" value="F:DNA binding"/>
    <property type="evidence" value="ECO:0007669"/>
    <property type="project" value="InterPro"/>
</dbReference>
<evidence type="ECO:0000313" key="2">
    <source>
        <dbReference type="Proteomes" id="UP000589716"/>
    </source>
</evidence>
<dbReference type="AlphaFoldDB" id="A0A853IZ19"/>
<gene>
    <name evidence="1" type="ORF">H0I39_18270</name>
</gene>
<accession>A0A853IZ19</accession>
<dbReference type="PANTHER" id="PTHR38767">
    <property type="entry name" value="DNA POLYMERASE III SUBUNIT CHI"/>
    <property type="match status" value="1"/>
</dbReference>
<reference evidence="1 2" key="1">
    <citation type="submission" date="2020-07" db="EMBL/GenBank/DDBJ databases">
        <authorList>
            <person name="Maaloum M."/>
        </authorList>
    </citation>
    <scope>NUCLEOTIDE SEQUENCE [LARGE SCALE GENOMIC DNA]</scope>
    <source>
        <strain evidence="1 2">GCS-AN-3</strain>
    </source>
</reference>
<sequence>MTEVAFHFNVPDKLGYACRLLRKAYAAGGPVGVVAPADTLDALNTQLWSFSALDFIPHCLATAPAPVLGATPIVLAENCAQLPQAGVLVHLGAAVPSGFERFERLIELVATDDTDRAHARQRWRHYADRGYQIKRHDLAAKE</sequence>
<organism evidence="1 2">
    <name type="scientific">Ottowia beijingensis</name>
    <dbReference type="NCBI Taxonomy" id="1207057"/>
    <lineage>
        <taxon>Bacteria</taxon>
        <taxon>Pseudomonadati</taxon>
        <taxon>Pseudomonadota</taxon>
        <taxon>Betaproteobacteria</taxon>
        <taxon>Burkholderiales</taxon>
        <taxon>Comamonadaceae</taxon>
        <taxon>Ottowia</taxon>
    </lineage>
</organism>
<evidence type="ECO:0000313" key="1">
    <source>
        <dbReference type="EMBL" id="NZA03175.1"/>
    </source>
</evidence>
<dbReference type="GO" id="GO:0032298">
    <property type="term" value="P:positive regulation of DNA-templated DNA replication initiation"/>
    <property type="evidence" value="ECO:0007669"/>
    <property type="project" value="TreeGrafter"/>
</dbReference>
<dbReference type="Gene3D" id="3.40.50.10110">
    <property type="entry name" value="DNA polymerase III subunit chi"/>
    <property type="match status" value="1"/>
</dbReference>
<dbReference type="InterPro" id="IPR036768">
    <property type="entry name" value="PolIII_chi_sf"/>
</dbReference>
<comment type="caution">
    <text evidence="1">The sequence shown here is derived from an EMBL/GenBank/DDBJ whole genome shotgun (WGS) entry which is preliminary data.</text>
</comment>
<dbReference type="PANTHER" id="PTHR38767:SF1">
    <property type="entry name" value="DNA POLYMERASE III SUBUNIT CHI"/>
    <property type="match status" value="1"/>
</dbReference>
<dbReference type="EMBL" id="JACCKX010000001">
    <property type="protein sequence ID" value="NZA03175.1"/>
    <property type="molecule type" value="Genomic_DNA"/>
</dbReference>
<dbReference type="RefSeq" id="WP_180551424.1">
    <property type="nucleotide sequence ID" value="NZ_JACCKX010000001.1"/>
</dbReference>
<dbReference type="SUPFAM" id="SSF102400">
    <property type="entry name" value="DNA polymerase III chi subunit"/>
    <property type="match status" value="1"/>
</dbReference>
<dbReference type="GO" id="GO:0006260">
    <property type="term" value="P:DNA replication"/>
    <property type="evidence" value="ECO:0007669"/>
    <property type="project" value="InterPro"/>
</dbReference>
<protein>
    <submittedName>
        <fullName evidence="1">DNA polymerase III subunit chi</fullName>
    </submittedName>
</protein>
<name>A0A853IZ19_9BURK</name>
<proteinExistence type="predicted"/>
<dbReference type="Pfam" id="PF04364">
    <property type="entry name" value="DNA_pol3_chi"/>
    <property type="match status" value="1"/>
</dbReference>
<keyword evidence="2" id="KW-1185">Reference proteome</keyword>
<dbReference type="GO" id="GO:0003887">
    <property type="term" value="F:DNA-directed DNA polymerase activity"/>
    <property type="evidence" value="ECO:0007669"/>
    <property type="project" value="InterPro"/>
</dbReference>
<dbReference type="Proteomes" id="UP000589716">
    <property type="component" value="Unassembled WGS sequence"/>
</dbReference>